<dbReference type="eggNOG" id="ENOG5033WGN">
    <property type="taxonomic scope" value="Bacteria"/>
</dbReference>
<dbReference type="AlphaFoldDB" id="B0TWE4"/>
<gene>
    <name evidence="1" type="ordered locus">Fphi_0830</name>
</gene>
<dbReference type="KEGG" id="fph:Fphi_0830"/>
<dbReference type="HOGENOM" id="CLU_1076686_0_0_6"/>
<sequence length="258" mass="30352">MIKNKGWKDKYLNNNDKYGSNILSNIPENNIFAFQEMDKSKGSPKNDKNIFNSIVSLMKAQAYEMNALSERKKVPCVFQFNLISVVDAELARVDFSDSKIDVHNVEEEVYVADYIINKKQTSSKIHFVQSSYFDKYLKNYESLHKANVLSFKADYENFYSDITQDYNKQEVFLDDIKNDMYWHINISLRTIGSKPIDKSDISLWWNKKEKVLEFGVLLNDQEIKKLNDDTKLINQLQKTFKKYFHYEGQCIFSEGIPF</sequence>
<protein>
    <submittedName>
        <fullName evidence="1">Uncharacterized protein</fullName>
    </submittedName>
</protein>
<accession>B0TWE4</accession>
<name>B0TWE4_FRAP2</name>
<proteinExistence type="predicted"/>
<organism evidence="1">
    <name type="scientific">Francisella philomiragia subsp. philomiragia (strain ATCC 25017 / CCUG 19701 / FSC 153 / O#319-036)</name>
    <dbReference type="NCBI Taxonomy" id="484022"/>
    <lineage>
        <taxon>Bacteria</taxon>
        <taxon>Pseudomonadati</taxon>
        <taxon>Pseudomonadota</taxon>
        <taxon>Gammaproteobacteria</taxon>
        <taxon>Thiotrichales</taxon>
        <taxon>Francisellaceae</taxon>
        <taxon>Francisella</taxon>
    </lineage>
</organism>
<evidence type="ECO:0000313" key="1">
    <source>
        <dbReference type="EMBL" id="ABZ87052.1"/>
    </source>
</evidence>
<dbReference type="EMBL" id="CP000937">
    <property type="protein sequence ID" value="ABZ87052.1"/>
    <property type="molecule type" value="Genomic_DNA"/>
</dbReference>
<reference evidence="1" key="1">
    <citation type="submission" date="2009-01" db="EMBL/GenBank/DDBJ databases">
        <title>Complete sequence of chromosome of Francisella philomiragia subsp. philomiragia ATCC 25017.</title>
        <authorList>
            <consortium name="US DOE Joint Genome Institute"/>
            <person name="Copeland A."/>
            <person name="Lucas S."/>
            <person name="Lapidus A."/>
            <person name="Barry K."/>
            <person name="Detter J.C."/>
            <person name="Glavina del Rio T."/>
            <person name="Hammon N."/>
            <person name="Israni S."/>
            <person name="Dalin E."/>
            <person name="Tice H."/>
            <person name="Pitluck S."/>
            <person name="Chain P."/>
            <person name="Malfatti S."/>
            <person name="Shin M."/>
            <person name="Vergez L."/>
            <person name="Schmutz J."/>
            <person name="Larimer F."/>
            <person name="Land M."/>
            <person name="Hauser L."/>
            <person name="Richardson P."/>
        </authorList>
    </citation>
    <scope>NUCLEOTIDE SEQUENCE</scope>
    <source>
        <strain evidence="1">ATCC 25017</strain>
    </source>
</reference>